<reference evidence="4" key="1">
    <citation type="submission" date="2009-10" db="EMBL/GenBank/DDBJ databases">
        <title>Complete sequence of Bacillus selenitireducens MLS10.</title>
        <authorList>
            <consortium name="US DOE Joint Genome Institute"/>
            <person name="Lucas S."/>
            <person name="Copeland A."/>
            <person name="Lapidus A."/>
            <person name="Glavina del Rio T."/>
            <person name="Dalin E."/>
            <person name="Tice H."/>
            <person name="Bruce D."/>
            <person name="Goodwin L."/>
            <person name="Pitluck S."/>
            <person name="Sims D."/>
            <person name="Brettin T."/>
            <person name="Detter J.C."/>
            <person name="Han C."/>
            <person name="Larimer F."/>
            <person name="Land M."/>
            <person name="Hauser L."/>
            <person name="Kyrpides N."/>
            <person name="Ovchinnikova G."/>
            <person name="Stolz J."/>
        </authorList>
    </citation>
    <scope>NUCLEOTIDE SEQUENCE [LARGE SCALE GENOMIC DNA]</scope>
    <source>
        <strain evidence="4">MLS10</strain>
    </source>
</reference>
<dbReference type="InterPro" id="IPR009091">
    <property type="entry name" value="RCC1/BLIP-II"/>
</dbReference>
<gene>
    <name evidence="4" type="ordered locus">Bsel_0947</name>
</gene>
<dbReference type="SUPFAM" id="SSF49373">
    <property type="entry name" value="Invasin/intimin cell-adhesion fragments"/>
    <property type="match status" value="1"/>
</dbReference>
<dbReference type="PROSITE" id="PS50012">
    <property type="entry name" value="RCC1_3"/>
    <property type="match status" value="5"/>
</dbReference>
<dbReference type="InterPro" id="IPR008964">
    <property type="entry name" value="Invasin/intimin_cell_adhesion"/>
</dbReference>
<protein>
    <submittedName>
        <fullName evidence="4">Ig domain protein group 2 domain protein</fullName>
    </submittedName>
</protein>
<evidence type="ECO:0000313" key="4">
    <source>
        <dbReference type="EMBL" id="ADH98469.1"/>
    </source>
</evidence>
<dbReference type="CDD" id="cd02859">
    <property type="entry name" value="E_set_AMPKbeta_like_N"/>
    <property type="match status" value="2"/>
</dbReference>
<dbReference type="InterPro" id="IPR013783">
    <property type="entry name" value="Ig-like_fold"/>
</dbReference>
<evidence type="ECO:0000256" key="1">
    <source>
        <dbReference type="ARBA" id="ARBA00022737"/>
    </source>
</evidence>
<accession>D6Y078</accession>
<keyword evidence="2" id="KW-1133">Transmembrane helix</keyword>
<dbReference type="HOGENOM" id="CLU_352633_0_0_9"/>
<dbReference type="PANTHER" id="PTHR22870">
    <property type="entry name" value="REGULATOR OF CHROMOSOME CONDENSATION"/>
    <property type="match status" value="1"/>
</dbReference>
<dbReference type="SUPFAM" id="SSF50985">
    <property type="entry name" value="RCC1/BLIP-II"/>
    <property type="match status" value="1"/>
</dbReference>
<feature type="transmembrane region" description="Helical" evidence="2">
    <location>
        <begin position="7"/>
        <end position="24"/>
    </location>
</feature>
<keyword evidence="5" id="KW-1185">Reference proteome</keyword>
<dbReference type="InterPro" id="IPR000408">
    <property type="entry name" value="Reg_chr_condens"/>
</dbReference>
<dbReference type="Pfam" id="PF25390">
    <property type="entry name" value="WD40_RLD"/>
    <property type="match status" value="1"/>
</dbReference>
<evidence type="ECO:0000256" key="2">
    <source>
        <dbReference type="SAM" id="Phobius"/>
    </source>
</evidence>
<evidence type="ECO:0000313" key="5">
    <source>
        <dbReference type="Proteomes" id="UP000000271"/>
    </source>
</evidence>
<feature type="domain" description="BIG2" evidence="3">
    <location>
        <begin position="594"/>
        <end position="672"/>
    </location>
</feature>
<dbReference type="Proteomes" id="UP000000271">
    <property type="component" value="Chromosome"/>
</dbReference>
<dbReference type="Pfam" id="PF02368">
    <property type="entry name" value="Big_2"/>
    <property type="match status" value="1"/>
</dbReference>
<dbReference type="eggNOG" id="COG5492">
    <property type="taxonomic scope" value="Bacteria"/>
</dbReference>
<keyword evidence="1" id="KW-0677">Repeat</keyword>
<name>D6Y078_BACIE</name>
<dbReference type="InterPro" id="IPR032640">
    <property type="entry name" value="AMPK1_CBM"/>
</dbReference>
<evidence type="ECO:0000259" key="3">
    <source>
        <dbReference type="SMART" id="SM00635"/>
    </source>
</evidence>
<dbReference type="InterPro" id="IPR003343">
    <property type="entry name" value="Big_2"/>
</dbReference>
<dbReference type="RefSeq" id="WP_013171894.1">
    <property type="nucleotide sequence ID" value="NC_014219.1"/>
</dbReference>
<organism evidence="4 5">
    <name type="scientific">Bacillus selenitireducens (strain ATCC 700615 / DSM 15326 / MLS10)</name>
    <dbReference type="NCBI Taxonomy" id="439292"/>
    <lineage>
        <taxon>Bacteria</taxon>
        <taxon>Bacillati</taxon>
        <taxon>Bacillota</taxon>
        <taxon>Bacilli</taxon>
        <taxon>Bacillales</taxon>
        <taxon>Bacillaceae</taxon>
        <taxon>Salisediminibacterium</taxon>
    </lineage>
</organism>
<proteinExistence type="predicted"/>
<dbReference type="InterPro" id="IPR051210">
    <property type="entry name" value="Ub_ligase/GEF_domain"/>
</dbReference>
<dbReference type="EMBL" id="CP001791">
    <property type="protein sequence ID" value="ADH98469.1"/>
    <property type="molecule type" value="Genomic_DNA"/>
</dbReference>
<dbReference type="PANTHER" id="PTHR22870:SF360">
    <property type="entry name" value="ULTRAVIOLET-B RECEPTOR UVR8"/>
    <property type="match status" value="1"/>
</dbReference>
<dbReference type="SUPFAM" id="SSF81296">
    <property type="entry name" value="E set domains"/>
    <property type="match status" value="2"/>
</dbReference>
<dbReference type="SMART" id="SM00635">
    <property type="entry name" value="BID_2"/>
    <property type="match status" value="1"/>
</dbReference>
<dbReference type="Gene3D" id="2.60.40.1080">
    <property type="match status" value="1"/>
</dbReference>
<keyword evidence="2" id="KW-0472">Membrane</keyword>
<dbReference type="InterPro" id="IPR058923">
    <property type="entry name" value="RCC1-like_dom"/>
</dbReference>
<dbReference type="Gene3D" id="2.130.10.30">
    <property type="entry name" value="Regulator of chromosome condensation 1/beta-lactamase-inhibitor protein II"/>
    <property type="match status" value="2"/>
</dbReference>
<dbReference type="InterPro" id="IPR014756">
    <property type="entry name" value="Ig_E-set"/>
</dbReference>
<dbReference type="OrthoDB" id="27389at2"/>
<dbReference type="Gene3D" id="2.60.40.10">
    <property type="entry name" value="Immunoglobulins"/>
    <property type="match status" value="2"/>
</dbReference>
<keyword evidence="2" id="KW-0812">Transmembrane</keyword>
<dbReference type="KEGG" id="bse:Bsel_0947"/>
<dbReference type="Pfam" id="PF16561">
    <property type="entry name" value="AMPK1_CBM"/>
    <property type="match status" value="2"/>
</dbReference>
<dbReference type="PROSITE" id="PS00626">
    <property type="entry name" value="RCC1_2"/>
    <property type="match status" value="3"/>
</dbReference>
<dbReference type="PRINTS" id="PR00633">
    <property type="entry name" value="RCCNDNSATION"/>
</dbReference>
<dbReference type="STRING" id="439292.Bsel_0947"/>
<dbReference type="eggNOG" id="COG5184">
    <property type="taxonomic scope" value="Bacteria"/>
</dbReference>
<sequence length="790" mass="86728">MGIFLRVTGLFLIVFIAVNLYFEMDVKGSFMTKDSVSTSDNHTLILKRDGSVWGFGSSTRGQLGERPPGSTPGRIHQSNGGFLDGAVSVSAGAHHSLVLMKDGTVVSFGANNQEQLGLYSNAASVSNPTVISELTDIIAVSAGSDFSLALDGSGNVWSWGSNAFGKGGHGSVGGTIATPERITDLEEPRIVQVSAGFEHAMALDDEGNVYSWGSGRYGKAGTGQTVENNPNPEVISGIPEIVSVSAGENHSLVLTRNTGAVLGFGRNDYGQIGQSGRNDHVEPVVISGLTDVTVIEAGADLSVAVTESGELYHWGRQTAGTNPQFTVNPEKMDSEHEMASVSARRDLYAVGTNGNVYRWTPGQTDPLTQNQVMQRVGGIDSVRQYPFYPYVQGDEVIFRYVGQAREVQVVGSFNQYNPIELERLEPNGSVWEAVMTLPEGEHFYGFRADNRWKVDMLNHRRTVNRSGDPFNVIEVEEFSHLSPELDGRHVTFHYSSRHDRDRLFEREAQTGRVMVTGSFNNWTEEPLQMSGHHTWTKTVSMDDGQHFYRFVVYDQNGDRREIVDPLNPQFETHAVTGNSRSFFHVTDETQVTVPVESIVIRSGFPEPLRVGEEFPVRVELQPANTTDRSIQWESSNPAVASVTQTGTVRGVSGGSAVIIAEVGGKIAMMTVEVTGSSSDVSFPQAGYENLGDRTNVAPDKEWTIRFNTALNSQTISTDHVYVMNRRGERVRDAIVRPGSRPDELDIVLTRSFTYEAGATYFLMIEEGLQNDFGWNLVEPGMMRFVVRPLN</sequence>
<dbReference type="AlphaFoldDB" id="D6Y078"/>